<dbReference type="InterPro" id="IPR002018">
    <property type="entry name" value="CarbesteraseB"/>
</dbReference>
<evidence type="ECO:0000259" key="1">
    <source>
        <dbReference type="Pfam" id="PF00135"/>
    </source>
</evidence>
<reference evidence="2 3" key="1">
    <citation type="submission" date="2018-05" db="EMBL/GenBank/DDBJ databases">
        <title>Genomic Encyclopedia of Type Strains, Phase IV (KMG-IV): sequencing the most valuable type-strain genomes for metagenomic binning, comparative biology and taxonomic classification.</title>
        <authorList>
            <person name="Goeker M."/>
        </authorList>
    </citation>
    <scope>NUCLEOTIDE SEQUENCE [LARGE SCALE GENOMIC DNA]</scope>
    <source>
        <strain evidence="2 3">DSM 44704</strain>
    </source>
</reference>
<accession>A0A318K1R1</accession>
<evidence type="ECO:0000313" key="2">
    <source>
        <dbReference type="EMBL" id="PXX54603.1"/>
    </source>
</evidence>
<dbReference type="Proteomes" id="UP000247569">
    <property type="component" value="Unassembled WGS sequence"/>
</dbReference>
<protein>
    <submittedName>
        <fullName evidence="2">Carboxylesterase type B</fullName>
    </submittedName>
</protein>
<proteinExistence type="predicted"/>
<keyword evidence="3" id="KW-1185">Reference proteome</keyword>
<dbReference type="OrthoDB" id="3199405at2"/>
<dbReference type="SUPFAM" id="SSF53474">
    <property type="entry name" value="alpha/beta-Hydrolases"/>
    <property type="match status" value="1"/>
</dbReference>
<sequence length="500" mass="53345">MDTVVVETSLGRIRGRVDRGVRAFLGVPYAASTAGAARFRPPRPHAAWAGVRDALAFGPACPQPPLREAFGARPETFAMLPLFGIPTSVENQGEHCLVLNIWAMAGPNVQAPVLVWLHGGTDFGAADWPRFDGSSLAGQGDLVVVTVNYRLGVFGCLDLSWTGSPEYAHSGHVGILDLSCALQWLRHNVSAFGGDPGNITVVGGSRGASRLATLLLTTAPRPPFQRAVMASPPPPRRACRHSPEDAARAVLRRLGVSARRPHAIAGTSVRRLLDAQAMVAAELGYRFQPVLDGVPVERRAYAEVAAGIAPGIPLLIGSTLNETSRTLGADEADWAAMNDAELAARCSRIARRDVAALVEEHRRARPHDSARKIAVAVTTDAMYRFPALALASARSAAATAPVYAYVFCGGTGSHSEDVLYFFANLRCAALTSTSRASATLAEQASSAWTSFCHRGHPVVPSVRAWPAYDDRTRNTLLFGNPTRVVANPFAARRALWEQTG</sequence>
<evidence type="ECO:0000313" key="3">
    <source>
        <dbReference type="Proteomes" id="UP000247569"/>
    </source>
</evidence>
<feature type="domain" description="Carboxylesterase type B" evidence="1">
    <location>
        <begin position="3"/>
        <end position="492"/>
    </location>
</feature>
<comment type="caution">
    <text evidence="2">The sequence shown here is derived from an EMBL/GenBank/DDBJ whole genome shotgun (WGS) entry which is preliminary data.</text>
</comment>
<organism evidence="2 3">
    <name type="scientific">Nocardia tenerifensis</name>
    <dbReference type="NCBI Taxonomy" id="228006"/>
    <lineage>
        <taxon>Bacteria</taxon>
        <taxon>Bacillati</taxon>
        <taxon>Actinomycetota</taxon>
        <taxon>Actinomycetes</taxon>
        <taxon>Mycobacteriales</taxon>
        <taxon>Nocardiaceae</taxon>
        <taxon>Nocardia</taxon>
    </lineage>
</organism>
<dbReference type="EMBL" id="QJKF01000024">
    <property type="protein sequence ID" value="PXX54603.1"/>
    <property type="molecule type" value="Genomic_DNA"/>
</dbReference>
<dbReference type="InterPro" id="IPR029058">
    <property type="entry name" value="AB_hydrolase_fold"/>
</dbReference>
<dbReference type="RefSeq" id="WP_083894593.1">
    <property type="nucleotide sequence ID" value="NZ_QJKF01000024.1"/>
</dbReference>
<dbReference type="Pfam" id="PF00135">
    <property type="entry name" value="COesterase"/>
    <property type="match status" value="1"/>
</dbReference>
<gene>
    <name evidence="2" type="ORF">DFR70_12444</name>
</gene>
<dbReference type="Gene3D" id="3.40.50.1820">
    <property type="entry name" value="alpha/beta hydrolase"/>
    <property type="match status" value="1"/>
</dbReference>
<name>A0A318K1R1_9NOCA</name>
<dbReference type="PANTHER" id="PTHR43903">
    <property type="entry name" value="NEUROLIGIN"/>
    <property type="match status" value="1"/>
</dbReference>
<dbReference type="InterPro" id="IPR051093">
    <property type="entry name" value="Neuroligin/BSAL"/>
</dbReference>
<dbReference type="AlphaFoldDB" id="A0A318K1R1"/>